<dbReference type="InterPro" id="IPR017926">
    <property type="entry name" value="GATASE"/>
</dbReference>
<name>A0AA35RBB7_GEOBA</name>
<keyword evidence="3" id="KW-1185">Reference proteome</keyword>
<gene>
    <name evidence="2" type="ORF">GBAR_LOCUS5405</name>
</gene>
<dbReference type="SUPFAM" id="SSF52317">
    <property type="entry name" value="Class I glutamine amidotransferase-like"/>
    <property type="match status" value="1"/>
</dbReference>
<dbReference type="Proteomes" id="UP001174909">
    <property type="component" value="Unassembled WGS sequence"/>
</dbReference>
<dbReference type="InterPro" id="IPR029062">
    <property type="entry name" value="Class_I_gatase-like"/>
</dbReference>
<organism evidence="2 3">
    <name type="scientific">Geodia barretti</name>
    <name type="common">Barrett's horny sponge</name>
    <dbReference type="NCBI Taxonomy" id="519541"/>
    <lineage>
        <taxon>Eukaryota</taxon>
        <taxon>Metazoa</taxon>
        <taxon>Porifera</taxon>
        <taxon>Demospongiae</taxon>
        <taxon>Heteroscleromorpha</taxon>
        <taxon>Tetractinellida</taxon>
        <taxon>Astrophorina</taxon>
        <taxon>Geodiidae</taxon>
        <taxon>Geodia</taxon>
    </lineage>
</organism>
<dbReference type="Gene3D" id="3.40.50.880">
    <property type="match status" value="1"/>
</dbReference>
<evidence type="ECO:0000313" key="3">
    <source>
        <dbReference type="Proteomes" id="UP001174909"/>
    </source>
</evidence>
<reference evidence="2" key="1">
    <citation type="submission" date="2023-03" db="EMBL/GenBank/DDBJ databases">
        <authorList>
            <person name="Steffen K."/>
            <person name="Cardenas P."/>
        </authorList>
    </citation>
    <scope>NUCLEOTIDE SEQUENCE</scope>
</reference>
<evidence type="ECO:0000313" key="2">
    <source>
        <dbReference type="EMBL" id="CAI8007822.1"/>
    </source>
</evidence>
<evidence type="ECO:0000259" key="1">
    <source>
        <dbReference type="Pfam" id="PF00117"/>
    </source>
</evidence>
<dbReference type="Pfam" id="PF00117">
    <property type="entry name" value="GATase"/>
    <property type="match status" value="1"/>
</dbReference>
<dbReference type="AlphaFoldDB" id="A0AA35RBB7"/>
<protein>
    <submittedName>
        <fullName evidence="2">Carbamoyl-phosphate synthase small chain</fullName>
    </submittedName>
</protein>
<dbReference type="PROSITE" id="PS51273">
    <property type="entry name" value="GATASE_TYPE_1"/>
    <property type="match status" value="1"/>
</dbReference>
<accession>A0AA35RBB7</accession>
<proteinExistence type="predicted"/>
<sequence length="81" mass="9112">MQTGLVHITAQNHGYAVDADTLPQEVEVSHINLNDNTVEGLRHKSLPVITIQYHSEASPGPLDNEYMFDRFMEMIDDSEGQ</sequence>
<feature type="domain" description="Glutamine amidotransferase" evidence="1">
    <location>
        <begin position="5"/>
        <end position="73"/>
    </location>
</feature>
<comment type="caution">
    <text evidence="2">The sequence shown here is derived from an EMBL/GenBank/DDBJ whole genome shotgun (WGS) entry which is preliminary data.</text>
</comment>
<dbReference type="EMBL" id="CASHTH010000800">
    <property type="protein sequence ID" value="CAI8007822.1"/>
    <property type="molecule type" value="Genomic_DNA"/>
</dbReference>